<comment type="caution">
    <text evidence="2">The sequence shown here is derived from an EMBL/GenBank/DDBJ whole genome shotgun (WGS) entry which is preliminary data.</text>
</comment>
<reference evidence="2" key="1">
    <citation type="journal article" date="2023" name="Front. Mar. Sci.">
        <title>A new Merluccius polli reference genome to investigate the effects of global change in West African waters.</title>
        <authorList>
            <person name="Mateo J.L."/>
            <person name="Blanco-Fernandez C."/>
            <person name="Garcia-Vazquez E."/>
            <person name="Machado-Schiaffino G."/>
        </authorList>
    </citation>
    <scope>NUCLEOTIDE SEQUENCE</scope>
    <source>
        <strain evidence="2">C29</strain>
        <tissue evidence="2">Fin</tissue>
    </source>
</reference>
<dbReference type="EMBL" id="JAOPHQ010001773">
    <property type="protein sequence ID" value="KAK0149363.1"/>
    <property type="molecule type" value="Genomic_DNA"/>
</dbReference>
<sequence length="370" mass="39561">MKGQLFDMEVIKCTSACKAVLKRHITTAAIVAARSQGRVFSWPMFKPALPCSRDVTLSRDSLGTASIPRPLATATSSAAARAPLATATSSAATRAPVATATSSASAAARAPEATAASSVSAATRAPEASVASATARATEATATSSASAATRAPEASAASSVSATAHAPAAASRSPSCSVSPSIKSNPNPYPKILQSKPQKTTCTFCNLIVNKKKLKVHIQRRHTSSCVDVTSIHHLPSQCVDQKNGIFAVQRTFSGPIAPIHVQRCTWGDKHKIACELEQCRRAGEFARRSGLMGFQCIHLKSIYFCPMSSESHVTLKEEVLTDMVDKRWISENTRQICQNIVHTGFFSHLTLLNERTLKWNNADVYYNF</sequence>
<evidence type="ECO:0000313" key="2">
    <source>
        <dbReference type="EMBL" id="KAK0149363.1"/>
    </source>
</evidence>
<feature type="region of interest" description="Disordered" evidence="1">
    <location>
        <begin position="170"/>
        <end position="195"/>
    </location>
</feature>
<accession>A0AA47MZ25</accession>
<organism evidence="2 3">
    <name type="scientific">Merluccius polli</name>
    <name type="common">Benguela hake</name>
    <name type="synonym">Merluccius cadenati</name>
    <dbReference type="NCBI Taxonomy" id="89951"/>
    <lineage>
        <taxon>Eukaryota</taxon>
        <taxon>Metazoa</taxon>
        <taxon>Chordata</taxon>
        <taxon>Craniata</taxon>
        <taxon>Vertebrata</taxon>
        <taxon>Euteleostomi</taxon>
        <taxon>Actinopterygii</taxon>
        <taxon>Neopterygii</taxon>
        <taxon>Teleostei</taxon>
        <taxon>Neoteleostei</taxon>
        <taxon>Acanthomorphata</taxon>
        <taxon>Zeiogadaria</taxon>
        <taxon>Gadariae</taxon>
        <taxon>Gadiformes</taxon>
        <taxon>Gadoidei</taxon>
        <taxon>Merlucciidae</taxon>
        <taxon>Merluccius</taxon>
    </lineage>
</organism>
<name>A0AA47MZ25_MERPO</name>
<evidence type="ECO:0000313" key="3">
    <source>
        <dbReference type="Proteomes" id="UP001174136"/>
    </source>
</evidence>
<feature type="compositionally biased region" description="Low complexity" evidence="1">
    <location>
        <begin position="170"/>
        <end position="182"/>
    </location>
</feature>
<proteinExistence type="predicted"/>
<gene>
    <name evidence="2" type="ORF">N1851_009911</name>
</gene>
<dbReference type="AlphaFoldDB" id="A0AA47MZ25"/>
<protein>
    <submittedName>
        <fullName evidence="2">Uncharacterized protein</fullName>
    </submittedName>
</protein>
<keyword evidence="3" id="KW-1185">Reference proteome</keyword>
<dbReference type="Proteomes" id="UP001174136">
    <property type="component" value="Unassembled WGS sequence"/>
</dbReference>
<evidence type="ECO:0000256" key="1">
    <source>
        <dbReference type="SAM" id="MobiDB-lite"/>
    </source>
</evidence>